<dbReference type="GO" id="GO:0016853">
    <property type="term" value="F:isomerase activity"/>
    <property type="evidence" value="ECO:0007669"/>
    <property type="project" value="UniProtKB-KW"/>
</dbReference>
<evidence type="ECO:0000256" key="2">
    <source>
        <dbReference type="ARBA" id="ARBA00023235"/>
    </source>
</evidence>
<accession>A0A803MC64</accession>
<dbReference type="PANTHER" id="PTHR13774:SF17">
    <property type="entry name" value="PHENAZINE BIOSYNTHESIS-LIKE DOMAIN-CONTAINING PROTEIN"/>
    <property type="match status" value="1"/>
</dbReference>
<proteinExistence type="inferred from homology"/>
<name>A0A803MC64_CHEQI</name>
<keyword evidence="2" id="KW-0413">Isomerase</keyword>
<dbReference type="OMA" id="IRKWPGR"/>
<evidence type="ECO:0000256" key="1">
    <source>
        <dbReference type="ARBA" id="ARBA00008270"/>
    </source>
</evidence>
<dbReference type="Gene3D" id="3.10.310.10">
    <property type="entry name" value="Diaminopimelate Epimerase, Chain A, domain 1"/>
    <property type="match status" value="2"/>
</dbReference>
<sequence>VDAFTSSPLKGNPAVVLLLDEEKDQECLQAMAQEFNLLTCYVTKVTTLKASKTPRYNLRWFAPASEVELMSSKDVTDYKPNMDEIRKWPGRGVAITGLAPPESEFDFFTRLFSPNFGIDEASPRGGILRLNVDTDIQSVLIAGEAVTVMEDSFVA</sequence>
<dbReference type="Pfam" id="PF02567">
    <property type="entry name" value="PhzC-PhzF"/>
    <property type="match status" value="1"/>
</dbReference>
<comment type="similarity">
    <text evidence="1">Belongs to the PhzF family.</text>
</comment>
<dbReference type="EnsemblPlants" id="AUR62027057-RA">
    <property type="protein sequence ID" value="AUR62027057-RA:cds"/>
    <property type="gene ID" value="AUR62027057"/>
</dbReference>
<dbReference type="Proteomes" id="UP000596660">
    <property type="component" value="Unplaced"/>
</dbReference>
<dbReference type="InterPro" id="IPR003719">
    <property type="entry name" value="Phenazine_PhzF-like"/>
</dbReference>
<protein>
    <recommendedName>
        <fullName evidence="5">PhzF family phenazine biosynthesis protein</fullName>
    </recommendedName>
</protein>
<reference evidence="3" key="2">
    <citation type="submission" date="2021-03" db="UniProtKB">
        <authorList>
            <consortium name="EnsemblPlants"/>
        </authorList>
    </citation>
    <scope>IDENTIFICATION</scope>
</reference>
<dbReference type="AlphaFoldDB" id="A0A803MC64"/>
<reference evidence="3" key="1">
    <citation type="journal article" date="2017" name="Nature">
        <title>The genome of Chenopodium quinoa.</title>
        <authorList>
            <person name="Jarvis D.E."/>
            <person name="Ho Y.S."/>
            <person name="Lightfoot D.J."/>
            <person name="Schmoeckel S.M."/>
            <person name="Li B."/>
            <person name="Borm T.J.A."/>
            <person name="Ohyanagi H."/>
            <person name="Mineta K."/>
            <person name="Michell C.T."/>
            <person name="Saber N."/>
            <person name="Kharbatia N.M."/>
            <person name="Rupper R.R."/>
            <person name="Sharp A.R."/>
            <person name="Dally N."/>
            <person name="Boughton B.A."/>
            <person name="Woo Y.H."/>
            <person name="Gao G."/>
            <person name="Schijlen E.G.W.M."/>
            <person name="Guo X."/>
            <person name="Momin A.A."/>
            <person name="Negrao S."/>
            <person name="Al-Babili S."/>
            <person name="Gehring C."/>
            <person name="Roessner U."/>
            <person name="Jung C."/>
            <person name="Murphy K."/>
            <person name="Arold S.T."/>
            <person name="Gojobori T."/>
            <person name="van der Linden C.G."/>
            <person name="van Loo E.N."/>
            <person name="Jellen E.N."/>
            <person name="Maughan P.J."/>
            <person name="Tester M."/>
        </authorList>
    </citation>
    <scope>NUCLEOTIDE SEQUENCE [LARGE SCALE GENOMIC DNA]</scope>
    <source>
        <strain evidence="3">cv. PI 614886</strain>
    </source>
</reference>
<dbReference type="PANTHER" id="PTHR13774">
    <property type="entry name" value="PHENAZINE BIOSYNTHESIS PROTEIN"/>
    <property type="match status" value="1"/>
</dbReference>
<evidence type="ECO:0000313" key="4">
    <source>
        <dbReference type="Proteomes" id="UP000596660"/>
    </source>
</evidence>
<organism evidence="3 4">
    <name type="scientific">Chenopodium quinoa</name>
    <name type="common">Quinoa</name>
    <dbReference type="NCBI Taxonomy" id="63459"/>
    <lineage>
        <taxon>Eukaryota</taxon>
        <taxon>Viridiplantae</taxon>
        <taxon>Streptophyta</taxon>
        <taxon>Embryophyta</taxon>
        <taxon>Tracheophyta</taxon>
        <taxon>Spermatophyta</taxon>
        <taxon>Magnoliopsida</taxon>
        <taxon>eudicotyledons</taxon>
        <taxon>Gunneridae</taxon>
        <taxon>Pentapetalae</taxon>
        <taxon>Caryophyllales</taxon>
        <taxon>Chenopodiaceae</taxon>
        <taxon>Chenopodioideae</taxon>
        <taxon>Atripliceae</taxon>
        <taxon>Chenopodium</taxon>
    </lineage>
</organism>
<dbReference type="SUPFAM" id="SSF54506">
    <property type="entry name" value="Diaminopimelate epimerase-like"/>
    <property type="match status" value="1"/>
</dbReference>
<dbReference type="GO" id="GO:0005737">
    <property type="term" value="C:cytoplasm"/>
    <property type="evidence" value="ECO:0007669"/>
    <property type="project" value="TreeGrafter"/>
</dbReference>
<evidence type="ECO:0008006" key="5">
    <source>
        <dbReference type="Google" id="ProtNLM"/>
    </source>
</evidence>
<keyword evidence="4" id="KW-1185">Reference proteome</keyword>
<dbReference type="Gramene" id="AUR62027057-RA">
    <property type="protein sequence ID" value="AUR62027057-RA:cds"/>
    <property type="gene ID" value="AUR62027057"/>
</dbReference>
<evidence type="ECO:0000313" key="3">
    <source>
        <dbReference type="EnsemblPlants" id="AUR62027057-RA:cds"/>
    </source>
</evidence>